<name>W0RC37_9BACT</name>
<dbReference type="InterPro" id="IPR008969">
    <property type="entry name" value="CarboxyPept-like_regulatory"/>
</dbReference>
<evidence type="ECO:0000256" key="3">
    <source>
        <dbReference type="ARBA" id="ARBA00022452"/>
    </source>
</evidence>
<sequence>MSSFPARRAAGALCLVGTSVVAPVAGATTHHPASAVTSPVAAPPVSGVVQDEVGRPLANVDVVVSEAGRATTTAADGTFTLRGLGAGTYHLNFLLLGYAPGHVAVTVPESGAPVRVTVTLKATTVRLQTAVVTATPTGTDPMAITQSTAELSGKALSRELGASVAQTLSNEPGLAMRYNGPAANVPVIRGLTGERILVLQDGQRAADLSSASSDHALSIDPLNAQRIEVVRGPASLLYGNNALGGVVNVISNDIPTEVPGHLAGDFGTQAESVNPGGAVSAGLTAPVTRRVAVSARLNARSLDDVRAGGDVRQLGTFSRNQGAVLGLGYVGVDATGGLAYRGQRFDYGLPTAAGDPEEGGHIRGQRSEGVGRFDLNVNRAGVETVRLDGTAQWYRHDEVENTGAVGTSFDLATQTMNATARTLWAPGFKGALGLSGLFKQYASTGEEALTPAANSTSGGLFVYQEIPLGTVVTDTTAESRRAHLQLGGRYDVYRIRSIAGDAKFGPGRTTTFTNVSGSLGASAPLGRYVTLSGSASRAFRAPTVEELYSNAFHAAVGTYDVGSPSLRAEVNTGVDGIVRARSGRTSVQVSAYANRIANFIAPNLVRDTTLADEGTVPLNVYAQRDAAMHGVEGQLEAEVVRHLVVGAVGDVVRGRFTSGGALPFLPSGRLGGSLRWDTGRFFLGGDVRHGFAQSQVSQPGCAPADRARLGPGGALPSDPTSDTPCVDVPTPAYTLLNLNAGATWLVRGLSHSVTLRVDNAGDTRYFDASSRIKSFTANPGRNVSLVYKLLY</sequence>
<dbReference type="GO" id="GO:0009279">
    <property type="term" value="C:cell outer membrane"/>
    <property type="evidence" value="ECO:0007669"/>
    <property type="project" value="UniProtKB-SubCell"/>
</dbReference>
<evidence type="ECO:0000259" key="12">
    <source>
        <dbReference type="Pfam" id="PF00593"/>
    </source>
</evidence>
<keyword evidence="11" id="KW-0732">Signal</keyword>
<keyword evidence="3 8" id="KW-1134">Transmembrane beta strand</keyword>
<dbReference type="InterPro" id="IPR037066">
    <property type="entry name" value="Plug_dom_sf"/>
</dbReference>
<keyword evidence="15" id="KW-1185">Reference proteome</keyword>
<dbReference type="InterPro" id="IPR036942">
    <property type="entry name" value="Beta-barrel_TonB_sf"/>
</dbReference>
<keyword evidence="7 8" id="KW-0998">Cell outer membrane</keyword>
<keyword evidence="6 8" id="KW-0472">Membrane</keyword>
<comment type="similarity">
    <text evidence="8 9">Belongs to the TonB-dependent receptor family.</text>
</comment>
<evidence type="ECO:0000256" key="4">
    <source>
        <dbReference type="ARBA" id="ARBA00022692"/>
    </source>
</evidence>
<evidence type="ECO:0000259" key="13">
    <source>
        <dbReference type="Pfam" id="PF07715"/>
    </source>
</evidence>
<keyword evidence="2 8" id="KW-0813">Transport</keyword>
<dbReference type="InParanoid" id="W0RC37"/>
<dbReference type="InterPro" id="IPR039426">
    <property type="entry name" value="TonB-dep_rcpt-like"/>
</dbReference>
<dbReference type="GO" id="GO:0044718">
    <property type="term" value="P:siderophore transmembrane transport"/>
    <property type="evidence" value="ECO:0007669"/>
    <property type="project" value="TreeGrafter"/>
</dbReference>
<dbReference type="SUPFAM" id="SSF56935">
    <property type="entry name" value="Porins"/>
    <property type="match status" value="1"/>
</dbReference>
<dbReference type="InterPro" id="IPR000531">
    <property type="entry name" value="Beta-barrel_TonB"/>
</dbReference>
<dbReference type="OrthoDB" id="9763670at2"/>
<dbReference type="PANTHER" id="PTHR30069">
    <property type="entry name" value="TONB-DEPENDENT OUTER MEMBRANE RECEPTOR"/>
    <property type="match status" value="1"/>
</dbReference>
<dbReference type="AlphaFoldDB" id="W0RC37"/>
<dbReference type="eggNOG" id="COG4206">
    <property type="taxonomic scope" value="Bacteria"/>
</dbReference>
<feature type="region of interest" description="Disordered" evidence="10">
    <location>
        <begin position="698"/>
        <end position="723"/>
    </location>
</feature>
<dbReference type="Proteomes" id="UP000019151">
    <property type="component" value="Chromosome"/>
</dbReference>
<feature type="domain" description="TonB-dependent receptor-like beta-barrel" evidence="12">
    <location>
        <begin position="327"/>
        <end position="759"/>
    </location>
</feature>
<reference evidence="14 15" key="1">
    <citation type="journal article" date="2014" name="Genome Announc.">
        <title>Genome Sequence and Methylome of Soil Bacterium Gemmatirosa kalamazoonensis KBS708T, a Member of the Rarely Cultivated Gemmatimonadetes Phylum.</title>
        <authorList>
            <person name="Debruyn J.M."/>
            <person name="Radosevich M."/>
            <person name="Wommack K.E."/>
            <person name="Polson S.W."/>
            <person name="Hauser L.J."/>
            <person name="Fawaz M.N."/>
            <person name="Korlach J."/>
            <person name="Tsai Y.C."/>
        </authorList>
    </citation>
    <scope>NUCLEOTIDE SEQUENCE [LARGE SCALE GENOMIC DNA]</scope>
    <source>
        <strain evidence="14 15">KBS708</strain>
    </source>
</reference>
<dbReference type="KEGG" id="gba:J421_0343"/>
<organism evidence="14 15">
    <name type="scientific">Gemmatirosa kalamazoonensis</name>
    <dbReference type="NCBI Taxonomy" id="861299"/>
    <lineage>
        <taxon>Bacteria</taxon>
        <taxon>Pseudomonadati</taxon>
        <taxon>Gemmatimonadota</taxon>
        <taxon>Gemmatimonadia</taxon>
        <taxon>Gemmatimonadales</taxon>
        <taxon>Gemmatimonadaceae</taxon>
        <taxon>Gemmatirosa</taxon>
    </lineage>
</organism>
<dbReference type="PROSITE" id="PS52016">
    <property type="entry name" value="TONB_DEPENDENT_REC_3"/>
    <property type="match status" value="1"/>
</dbReference>
<evidence type="ECO:0000256" key="1">
    <source>
        <dbReference type="ARBA" id="ARBA00004571"/>
    </source>
</evidence>
<comment type="subcellular location">
    <subcellularLocation>
        <location evidence="1 8">Cell outer membrane</location>
        <topology evidence="1 8">Multi-pass membrane protein</topology>
    </subcellularLocation>
</comment>
<feature type="domain" description="TonB-dependent receptor plug" evidence="13">
    <location>
        <begin position="142"/>
        <end position="246"/>
    </location>
</feature>
<evidence type="ECO:0000256" key="8">
    <source>
        <dbReference type="PROSITE-ProRule" id="PRU01360"/>
    </source>
</evidence>
<keyword evidence="4 8" id="KW-0812">Transmembrane</keyword>
<dbReference type="PANTHER" id="PTHR30069:SF40">
    <property type="entry name" value="TONB-DEPENDENT RECEPTOR NMB0964-RELATED"/>
    <property type="match status" value="1"/>
</dbReference>
<dbReference type="InterPro" id="IPR012910">
    <property type="entry name" value="Plug_dom"/>
</dbReference>
<dbReference type="Pfam" id="PF13620">
    <property type="entry name" value="CarboxypepD_reg"/>
    <property type="match status" value="1"/>
</dbReference>
<dbReference type="STRING" id="861299.J421_0343"/>
<keyword evidence="5 9" id="KW-0798">TonB box</keyword>
<dbReference type="Gene3D" id="2.60.40.1120">
    <property type="entry name" value="Carboxypeptidase-like, regulatory domain"/>
    <property type="match status" value="1"/>
</dbReference>
<feature type="chain" id="PRO_5004794083" evidence="11">
    <location>
        <begin position="28"/>
        <end position="791"/>
    </location>
</feature>
<dbReference type="GO" id="GO:0015344">
    <property type="term" value="F:siderophore uptake transmembrane transporter activity"/>
    <property type="evidence" value="ECO:0007669"/>
    <property type="project" value="TreeGrafter"/>
</dbReference>
<evidence type="ECO:0000256" key="2">
    <source>
        <dbReference type="ARBA" id="ARBA00022448"/>
    </source>
</evidence>
<feature type="signal peptide" evidence="11">
    <location>
        <begin position="1"/>
        <end position="27"/>
    </location>
</feature>
<dbReference type="Gene3D" id="2.40.170.20">
    <property type="entry name" value="TonB-dependent receptor, beta-barrel domain"/>
    <property type="match status" value="1"/>
</dbReference>
<dbReference type="Pfam" id="PF07715">
    <property type="entry name" value="Plug"/>
    <property type="match status" value="1"/>
</dbReference>
<proteinExistence type="inferred from homology"/>
<evidence type="ECO:0000313" key="15">
    <source>
        <dbReference type="Proteomes" id="UP000019151"/>
    </source>
</evidence>
<keyword evidence="14" id="KW-0675">Receptor</keyword>
<evidence type="ECO:0000256" key="7">
    <source>
        <dbReference type="ARBA" id="ARBA00023237"/>
    </source>
</evidence>
<gene>
    <name evidence="14" type="ORF">J421_0343</name>
</gene>
<protein>
    <submittedName>
        <fullName evidence="14">TonB-dependent receptor plug</fullName>
    </submittedName>
</protein>
<dbReference type="EMBL" id="CP007128">
    <property type="protein sequence ID" value="AHG87880.1"/>
    <property type="molecule type" value="Genomic_DNA"/>
</dbReference>
<dbReference type="SUPFAM" id="SSF49464">
    <property type="entry name" value="Carboxypeptidase regulatory domain-like"/>
    <property type="match status" value="1"/>
</dbReference>
<evidence type="ECO:0000256" key="6">
    <source>
        <dbReference type="ARBA" id="ARBA00023136"/>
    </source>
</evidence>
<dbReference type="HOGENOM" id="CLU_008287_10_1_0"/>
<accession>W0RC37</accession>
<dbReference type="RefSeq" id="WP_025409435.1">
    <property type="nucleotide sequence ID" value="NZ_CP007128.1"/>
</dbReference>
<evidence type="ECO:0000313" key="14">
    <source>
        <dbReference type="EMBL" id="AHG87880.1"/>
    </source>
</evidence>
<evidence type="ECO:0000256" key="9">
    <source>
        <dbReference type="RuleBase" id="RU003357"/>
    </source>
</evidence>
<evidence type="ECO:0000256" key="10">
    <source>
        <dbReference type="SAM" id="MobiDB-lite"/>
    </source>
</evidence>
<dbReference type="Pfam" id="PF00593">
    <property type="entry name" value="TonB_dep_Rec_b-barrel"/>
    <property type="match status" value="1"/>
</dbReference>
<evidence type="ECO:0000256" key="11">
    <source>
        <dbReference type="SAM" id="SignalP"/>
    </source>
</evidence>
<evidence type="ECO:0000256" key="5">
    <source>
        <dbReference type="ARBA" id="ARBA00023077"/>
    </source>
</evidence>
<dbReference type="Gene3D" id="2.170.130.10">
    <property type="entry name" value="TonB-dependent receptor, plug domain"/>
    <property type="match status" value="1"/>
</dbReference>